<evidence type="ECO:0000313" key="4">
    <source>
        <dbReference type="EMBL" id="PTX56097.1"/>
    </source>
</evidence>
<name>A0A2T6BJ60_9RHOB</name>
<protein>
    <recommendedName>
        <fullName evidence="6">Tail sheath protein C-terminal domain-containing protein</fullName>
    </recommendedName>
</protein>
<feature type="domain" description="Tail sheath protein C-terminal" evidence="3">
    <location>
        <begin position="420"/>
        <end position="525"/>
    </location>
</feature>
<accession>A0A2T6BJ60</accession>
<comment type="caution">
    <text evidence="4">The sequence shown here is derived from an EMBL/GenBank/DDBJ whole genome shotgun (WGS) entry which is preliminary data.</text>
</comment>
<dbReference type="RefSeq" id="WP_107844321.1">
    <property type="nucleotide sequence ID" value="NZ_QBKS01000001.1"/>
</dbReference>
<organism evidence="4 5">
    <name type="scientific">Litoreibacter ponti</name>
    <dbReference type="NCBI Taxonomy" id="1510457"/>
    <lineage>
        <taxon>Bacteria</taxon>
        <taxon>Pseudomonadati</taxon>
        <taxon>Pseudomonadota</taxon>
        <taxon>Alphaproteobacteria</taxon>
        <taxon>Rhodobacterales</taxon>
        <taxon>Roseobacteraceae</taxon>
        <taxon>Litoreibacter</taxon>
    </lineage>
</organism>
<dbReference type="AlphaFoldDB" id="A0A2T6BJ60"/>
<evidence type="ECO:0000259" key="3">
    <source>
        <dbReference type="Pfam" id="PF17482"/>
    </source>
</evidence>
<evidence type="ECO:0000259" key="2">
    <source>
        <dbReference type="Pfam" id="PF04984"/>
    </source>
</evidence>
<evidence type="ECO:0000256" key="1">
    <source>
        <dbReference type="ARBA" id="ARBA00008005"/>
    </source>
</evidence>
<dbReference type="PANTHER" id="PTHR35861">
    <property type="match status" value="1"/>
</dbReference>
<reference evidence="4 5" key="1">
    <citation type="submission" date="2018-04" db="EMBL/GenBank/DDBJ databases">
        <title>Genomic Encyclopedia of Archaeal and Bacterial Type Strains, Phase II (KMG-II): from individual species to whole genera.</title>
        <authorList>
            <person name="Goeker M."/>
        </authorList>
    </citation>
    <scope>NUCLEOTIDE SEQUENCE [LARGE SCALE GENOMIC DNA]</scope>
    <source>
        <strain evidence="4 5">DSM 100977</strain>
    </source>
</reference>
<dbReference type="EMBL" id="QBKS01000001">
    <property type="protein sequence ID" value="PTX56097.1"/>
    <property type="molecule type" value="Genomic_DNA"/>
</dbReference>
<dbReference type="InterPro" id="IPR035089">
    <property type="entry name" value="Phage_sheath_subtilisin"/>
</dbReference>
<dbReference type="Gene3D" id="3.40.50.11780">
    <property type="match status" value="1"/>
</dbReference>
<dbReference type="InterPro" id="IPR052042">
    <property type="entry name" value="Tail_sheath_structural"/>
</dbReference>
<dbReference type="PANTHER" id="PTHR35861:SF1">
    <property type="entry name" value="PHAGE TAIL SHEATH PROTEIN"/>
    <property type="match status" value="1"/>
</dbReference>
<dbReference type="Proteomes" id="UP000243978">
    <property type="component" value="Unassembled WGS sequence"/>
</dbReference>
<comment type="similarity">
    <text evidence="1">Belongs to the myoviridae tail sheath protein family.</text>
</comment>
<gene>
    <name evidence="4" type="ORF">C8N43_0748</name>
</gene>
<dbReference type="InterPro" id="IPR020287">
    <property type="entry name" value="Tail_sheath_C"/>
</dbReference>
<evidence type="ECO:0008006" key="6">
    <source>
        <dbReference type="Google" id="ProtNLM"/>
    </source>
</evidence>
<keyword evidence="5" id="KW-1185">Reference proteome</keyword>
<proteinExistence type="inferred from homology"/>
<dbReference type="Pfam" id="PF04984">
    <property type="entry name" value="Phage_sheath_1"/>
    <property type="match status" value="1"/>
</dbReference>
<feature type="domain" description="Tail sheath protein subtilisin-like" evidence="2">
    <location>
        <begin position="241"/>
        <end position="415"/>
    </location>
</feature>
<evidence type="ECO:0000313" key="5">
    <source>
        <dbReference type="Proteomes" id="UP000243978"/>
    </source>
</evidence>
<dbReference type="OrthoDB" id="9767864at2"/>
<dbReference type="Pfam" id="PF17482">
    <property type="entry name" value="Phage_sheath_1C"/>
    <property type="match status" value="1"/>
</dbReference>
<sequence>MYQHPGVYIEHVPSNALSIEAASTSVTAFIGHVRRGTPVTKTGGKPTFISSPAQYATLFGPGAGAAGGVKNLGDATPDAFGLAINTYFTNGGTKAYIVPLEGSGGAAATAKLPINSGADKKFVSVTAKSKGTWSNDLMVEMRSNKEDETFDILIGTWKFGNDGTTKVLDQVIESFTALTWVGDGSSDAAKLKDALERATQAVNKGSVLIDVAFGDDVTMPSSDKTVSDFLEKGEDTGAPAKGAYTEALGRLEDYRDISIIVLPDITPDATGKTIYQEAIGHAEKMQNRMVIIDPGADAITTPKEAKEAVFTNSPYAALYYPRVEIANPYFDAELTPGAPRSFHMGPAAVAAGMWARIDATRGVWKAPAGLEASVRGTFGPERLIGNAVQDNLNEWGVNCLRSITGPTVIWGARTTATKAKPQYRYVSVRRTQNMIGESLYNALQAVVFEPNDHKLWGGLRASVGNFMDGLHRSGAFQGEKASDAYFVNCGLGSTMTQGDIDAGIVRVAVGFAPLKPAEFVVVQISQKVGQTA</sequence>